<dbReference type="Proteomes" id="UP000887564">
    <property type="component" value="Unplaced"/>
</dbReference>
<name>A0A914S382_PAREQ</name>
<evidence type="ECO:0000313" key="1">
    <source>
        <dbReference type="Proteomes" id="UP000887564"/>
    </source>
</evidence>
<proteinExistence type="predicted"/>
<dbReference type="AlphaFoldDB" id="A0A914S382"/>
<keyword evidence="1" id="KW-1185">Reference proteome</keyword>
<dbReference type="WBParaSite" id="PEQ_0000875601-mRNA-1">
    <property type="protein sequence ID" value="PEQ_0000875601-mRNA-1"/>
    <property type="gene ID" value="PEQ_0000875601"/>
</dbReference>
<protein>
    <submittedName>
        <fullName evidence="2">Uncharacterized protein</fullName>
    </submittedName>
</protein>
<organism evidence="1 2">
    <name type="scientific">Parascaris equorum</name>
    <name type="common">Equine roundworm</name>
    <dbReference type="NCBI Taxonomy" id="6256"/>
    <lineage>
        <taxon>Eukaryota</taxon>
        <taxon>Metazoa</taxon>
        <taxon>Ecdysozoa</taxon>
        <taxon>Nematoda</taxon>
        <taxon>Chromadorea</taxon>
        <taxon>Rhabditida</taxon>
        <taxon>Spirurina</taxon>
        <taxon>Ascaridomorpha</taxon>
        <taxon>Ascaridoidea</taxon>
        <taxon>Ascarididae</taxon>
        <taxon>Parascaris</taxon>
    </lineage>
</organism>
<accession>A0A914S382</accession>
<reference evidence="2" key="1">
    <citation type="submission" date="2022-11" db="UniProtKB">
        <authorList>
            <consortium name="WormBaseParasite"/>
        </authorList>
    </citation>
    <scope>IDENTIFICATION</scope>
</reference>
<evidence type="ECO:0000313" key="2">
    <source>
        <dbReference type="WBParaSite" id="PEQ_0000875601-mRNA-1"/>
    </source>
</evidence>
<sequence length="55" mass="6424">MVSLISVIRLSMCAVYSFETISKWRFIHHKLCNNLRSVKLFPHNSTNQSVSEENQ</sequence>